<organism evidence="1 2">
    <name type="scientific">Persea americana</name>
    <name type="common">Avocado</name>
    <dbReference type="NCBI Taxonomy" id="3435"/>
    <lineage>
        <taxon>Eukaryota</taxon>
        <taxon>Viridiplantae</taxon>
        <taxon>Streptophyta</taxon>
        <taxon>Embryophyta</taxon>
        <taxon>Tracheophyta</taxon>
        <taxon>Spermatophyta</taxon>
        <taxon>Magnoliopsida</taxon>
        <taxon>Magnoliidae</taxon>
        <taxon>Laurales</taxon>
        <taxon>Lauraceae</taxon>
        <taxon>Persea</taxon>
    </lineage>
</organism>
<dbReference type="Proteomes" id="UP001234297">
    <property type="component" value="Chromosome 8"/>
</dbReference>
<evidence type="ECO:0000313" key="2">
    <source>
        <dbReference type="Proteomes" id="UP001234297"/>
    </source>
</evidence>
<sequence>MDPVSYDSDIFSSIRSKLWEPDPPTPEAEAKPPYSSSVSDLQKDIGNQKAVEVADFKDSCSKIENMKDRTPDRTECPKSGVSSESADEPSSARKENAVKLESCINDKKCKNESGNMVQYQSADKDAGTENSVSVRINIKKKALCTRNQSYWVMLESYVLQLLCVQKELMEASELDTVKKI</sequence>
<name>A0ACC2LJG7_PERAE</name>
<dbReference type="EMBL" id="CM056816">
    <property type="protein sequence ID" value="KAJ8633571.1"/>
    <property type="molecule type" value="Genomic_DNA"/>
</dbReference>
<gene>
    <name evidence="1" type="ORF">MRB53_026907</name>
</gene>
<accession>A0ACC2LJG7</accession>
<protein>
    <submittedName>
        <fullName evidence="1">Uncharacterized protein</fullName>
    </submittedName>
</protein>
<comment type="caution">
    <text evidence="1">The sequence shown here is derived from an EMBL/GenBank/DDBJ whole genome shotgun (WGS) entry which is preliminary data.</text>
</comment>
<proteinExistence type="predicted"/>
<reference evidence="1 2" key="1">
    <citation type="journal article" date="2022" name="Hortic Res">
        <title>A haplotype resolved chromosomal level avocado genome allows analysis of novel avocado genes.</title>
        <authorList>
            <person name="Nath O."/>
            <person name="Fletcher S.J."/>
            <person name="Hayward A."/>
            <person name="Shaw L.M."/>
            <person name="Masouleh A.K."/>
            <person name="Furtado A."/>
            <person name="Henry R.J."/>
            <person name="Mitter N."/>
        </authorList>
    </citation>
    <scope>NUCLEOTIDE SEQUENCE [LARGE SCALE GENOMIC DNA]</scope>
    <source>
        <strain evidence="2">cv. Hass</strain>
    </source>
</reference>
<evidence type="ECO:0000313" key="1">
    <source>
        <dbReference type="EMBL" id="KAJ8633571.1"/>
    </source>
</evidence>
<keyword evidence="2" id="KW-1185">Reference proteome</keyword>